<dbReference type="STRING" id="48701.ENSPMEP00000016379"/>
<dbReference type="GO" id="GO:0031982">
    <property type="term" value="C:vesicle"/>
    <property type="evidence" value="ECO:0007669"/>
    <property type="project" value="TreeGrafter"/>
</dbReference>
<reference evidence="5" key="1">
    <citation type="submission" date="2025-08" db="UniProtKB">
        <authorList>
            <consortium name="Ensembl"/>
        </authorList>
    </citation>
    <scope>IDENTIFICATION</scope>
</reference>
<dbReference type="Pfam" id="PF18016">
    <property type="entry name" value="SAM_3"/>
    <property type="match status" value="1"/>
</dbReference>
<dbReference type="GO" id="GO:0032587">
    <property type="term" value="C:ruffle membrane"/>
    <property type="evidence" value="ECO:0007669"/>
    <property type="project" value="TreeGrafter"/>
</dbReference>
<dbReference type="Gene3D" id="1.10.150.50">
    <property type="entry name" value="Transcription Factor, Ets-1"/>
    <property type="match status" value="1"/>
</dbReference>
<feature type="domain" description="SH3" evidence="4">
    <location>
        <begin position="343"/>
        <end position="403"/>
    </location>
</feature>
<dbReference type="SMART" id="SM00326">
    <property type="entry name" value="SH3"/>
    <property type="match status" value="1"/>
</dbReference>
<dbReference type="InterPro" id="IPR039801">
    <property type="entry name" value="EPS8-like"/>
</dbReference>
<dbReference type="InterPro" id="IPR041418">
    <property type="entry name" value="SAM_3"/>
</dbReference>
<keyword evidence="6" id="KW-1185">Reference proteome</keyword>
<protein>
    <recommendedName>
        <fullName evidence="4">SH3 domain-containing protein</fullName>
    </recommendedName>
</protein>
<dbReference type="GO" id="GO:1900029">
    <property type="term" value="P:positive regulation of ruffle assembly"/>
    <property type="evidence" value="ECO:0007669"/>
    <property type="project" value="TreeGrafter"/>
</dbReference>
<reference evidence="5" key="2">
    <citation type="submission" date="2025-09" db="UniProtKB">
        <authorList>
            <consortium name="Ensembl"/>
        </authorList>
    </citation>
    <scope>IDENTIFICATION</scope>
</reference>
<dbReference type="InterPro" id="IPR055093">
    <property type="entry name" value="EPS8_2nd"/>
</dbReference>
<keyword evidence="1 2" id="KW-0728">SH3 domain</keyword>
<sequence>MCPASQQRETAEEKLVLLVLTHLRKVGRPLVNNQNSALIQLSWRSGDCHLDLQAHISPKEMSTSPPQVIPRKPSGVKVLTPLQQHRPNGLPIITDAERENGTSGKSSHKKLMTAEREVEILNHCFDDIERFMARLQQTAEARSILNQRTKRSAKKSTKNDKQGDLLTKKASPPSEQEFVDIFQKIKYSFCLLDRLKSSISQPDAPDLLHHIFLPLNLMVKTTETLAASVKSPCMTRGAVSLLREHLTGEEKELWKSLGPNWTSDASQQTVSAPPYSPVFLDGWQPQANDSAGRLLEDPVQLQHKEDAFNESVRKQSQQEHVQPASKNYGEGTEKANKNGIPPNGKRMYHCNYDFVARNNDELSVLHGEALEVLELSSDRFWKCRNSYDEIGLVPCNILEPLSALNNTERIHPVLRTESKRTALTPRCFSYAPSSSDGFRPTATNRAERHQSMVLPSNMTREDGSRVMAMNNELLQRLAKKRNSLEDTEVSSTAGIPIPLNYHSPSSAVKSWLSAKGFSQGTVETLGVLNGAQLFSLKNEELCSVCPLEGESIYLQVLGQKSLLEVCTLLFWMRLSLLSHGSGPAFICSALADAQTCVTLPNCY</sequence>
<dbReference type="Proteomes" id="UP000261480">
    <property type="component" value="Unplaced"/>
</dbReference>
<proteinExistence type="predicted"/>
<dbReference type="Pfam" id="PF00018">
    <property type="entry name" value="SH3_1"/>
    <property type="match status" value="1"/>
</dbReference>
<feature type="region of interest" description="Disordered" evidence="3">
    <location>
        <begin position="144"/>
        <end position="171"/>
    </location>
</feature>
<dbReference type="InterPro" id="IPR036028">
    <property type="entry name" value="SH3-like_dom_sf"/>
</dbReference>
<feature type="compositionally biased region" description="Basic and acidic residues" evidence="3">
    <location>
        <begin position="157"/>
        <end position="167"/>
    </location>
</feature>
<dbReference type="GO" id="GO:0035023">
    <property type="term" value="P:regulation of Rho protein signal transduction"/>
    <property type="evidence" value="ECO:0007669"/>
    <property type="project" value="TreeGrafter"/>
</dbReference>
<dbReference type="PANTHER" id="PTHR12287:SF19">
    <property type="entry name" value="EPIDERMAL GROWTH FACTOR RECEPTOR KINASE SUBSTRATE 8-LIKE PROTEIN 1"/>
    <property type="match status" value="1"/>
</dbReference>
<evidence type="ECO:0000256" key="1">
    <source>
        <dbReference type="ARBA" id="ARBA00022443"/>
    </source>
</evidence>
<organism evidence="5 6">
    <name type="scientific">Poecilia mexicana</name>
    <dbReference type="NCBI Taxonomy" id="48701"/>
    <lineage>
        <taxon>Eukaryota</taxon>
        <taxon>Metazoa</taxon>
        <taxon>Chordata</taxon>
        <taxon>Craniata</taxon>
        <taxon>Vertebrata</taxon>
        <taxon>Euteleostomi</taxon>
        <taxon>Actinopterygii</taxon>
        <taxon>Neopterygii</taxon>
        <taxon>Teleostei</taxon>
        <taxon>Neoteleostei</taxon>
        <taxon>Acanthomorphata</taxon>
        <taxon>Ovalentaria</taxon>
        <taxon>Atherinomorphae</taxon>
        <taxon>Cyprinodontiformes</taxon>
        <taxon>Poeciliidae</taxon>
        <taxon>Poeciliinae</taxon>
        <taxon>Poecilia</taxon>
    </lineage>
</organism>
<evidence type="ECO:0000256" key="3">
    <source>
        <dbReference type="SAM" id="MobiDB-lite"/>
    </source>
</evidence>
<name>A0A3B3XMX1_9TELE</name>
<dbReference type="InterPro" id="IPR013761">
    <property type="entry name" value="SAM/pointed_sf"/>
</dbReference>
<evidence type="ECO:0000313" key="6">
    <source>
        <dbReference type="Proteomes" id="UP000261480"/>
    </source>
</evidence>
<accession>A0A3B3XMX1</accession>
<dbReference type="Ensembl" id="ENSPMET00000024953.1">
    <property type="protein sequence ID" value="ENSPMEP00000016379.1"/>
    <property type="gene ID" value="ENSPMEG00000000413.1"/>
</dbReference>
<dbReference type="Pfam" id="PF22975">
    <property type="entry name" value="EPS8_2nd"/>
    <property type="match status" value="1"/>
</dbReference>
<evidence type="ECO:0000256" key="2">
    <source>
        <dbReference type="PROSITE-ProRule" id="PRU00192"/>
    </source>
</evidence>
<feature type="region of interest" description="Disordered" evidence="3">
    <location>
        <begin position="86"/>
        <end position="109"/>
    </location>
</feature>
<evidence type="ECO:0000313" key="5">
    <source>
        <dbReference type="Ensembl" id="ENSPMEP00000016379.1"/>
    </source>
</evidence>
<dbReference type="GO" id="GO:0003779">
    <property type="term" value="F:actin binding"/>
    <property type="evidence" value="ECO:0007669"/>
    <property type="project" value="TreeGrafter"/>
</dbReference>
<dbReference type="GO" id="GO:0007266">
    <property type="term" value="P:Rho protein signal transduction"/>
    <property type="evidence" value="ECO:0007669"/>
    <property type="project" value="TreeGrafter"/>
</dbReference>
<feature type="region of interest" description="Disordered" evidence="3">
    <location>
        <begin position="311"/>
        <end position="342"/>
    </location>
</feature>
<dbReference type="PROSITE" id="PS50002">
    <property type="entry name" value="SH3"/>
    <property type="match status" value="1"/>
</dbReference>
<dbReference type="Gene3D" id="2.30.30.40">
    <property type="entry name" value="SH3 Domains"/>
    <property type="match status" value="1"/>
</dbReference>
<dbReference type="AlphaFoldDB" id="A0A3B3XMX1"/>
<dbReference type="SUPFAM" id="SSF50044">
    <property type="entry name" value="SH3-domain"/>
    <property type="match status" value="1"/>
</dbReference>
<dbReference type="PANTHER" id="PTHR12287">
    <property type="entry name" value="EPIDERMAL GROWTH FACTOR RECEPTOR KINASE SUBSTRATE EPS8-RELATED PROTEIN"/>
    <property type="match status" value="1"/>
</dbReference>
<evidence type="ECO:0000259" key="4">
    <source>
        <dbReference type="PROSITE" id="PS50002"/>
    </source>
</evidence>
<dbReference type="InterPro" id="IPR001452">
    <property type="entry name" value="SH3_domain"/>
</dbReference>